<evidence type="ECO:0000313" key="9">
    <source>
        <dbReference type="Ensembl" id="ENSOANP00000044191.1"/>
    </source>
</evidence>
<reference evidence="9" key="2">
    <citation type="submission" date="2025-08" db="UniProtKB">
        <authorList>
            <consortium name="Ensembl"/>
        </authorList>
    </citation>
    <scope>IDENTIFICATION</scope>
    <source>
        <strain evidence="9">Glennie</strain>
    </source>
</reference>
<dbReference type="CDD" id="cd00042">
    <property type="entry name" value="CY"/>
    <property type="match status" value="1"/>
</dbReference>
<feature type="domain" description="Cystatin" evidence="8">
    <location>
        <begin position="37"/>
        <end position="139"/>
    </location>
</feature>
<keyword evidence="6" id="KW-1015">Disulfide bond</keyword>
<dbReference type="SMART" id="SM00043">
    <property type="entry name" value="CY"/>
    <property type="match status" value="1"/>
</dbReference>
<name>A0A6I8NT39_ORNAN</name>
<keyword evidence="4" id="KW-0646">Protease inhibitor</keyword>
<keyword evidence="5" id="KW-0789">Thiol protease inhibitor</keyword>
<evidence type="ECO:0000313" key="10">
    <source>
        <dbReference type="Proteomes" id="UP000002279"/>
    </source>
</evidence>
<dbReference type="PANTHER" id="PTHR47033:SF1">
    <property type="entry name" value="CYSTATIN-M"/>
    <property type="match status" value="1"/>
</dbReference>
<accession>A0A6I8NT39</accession>
<sequence length="139" mass="14879">MTPQPGLFPLSHGDPGADPGADPAAGPATDPGVVRPNLLGGRRDLSVTDPEVQKVARDVVARYNQASNSLYYFRQVKVLKAQSQLVAGVKYYLTVELGNTSCLKNQVFDNNVDLTTCPLAVGSDQEVSDQAGNRPLKRL</sequence>
<evidence type="ECO:0000256" key="6">
    <source>
        <dbReference type="ARBA" id="ARBA00023157"/>
    </source>
</evidence>
<dbReference type="Pfam" id="PF00031">
    <property type="entry name" value="Cystatin"/>
    <property type="match status" value="1"/>
</dbReference>
<dbReference type="InterPro" id="IPR046350">
    <property type="entry name" value="Cystatin_sf"/>
</dbReference>
<dbReference type="PROSITE" id="PS00287">
    <property type="entry name" value="CYSTATIN"/>
    <property type="match status" value="1"/>
</dbReference>
<dbReference type="GO" id="GO:0004869">
    <property type="term" value="F:cysteine-type endopeptidase inhibitor activity"/>
    <property type="evidence" value="ECO:0007669"/>
    <property type="project" value="UniProtKB-KW"/>
</dbReference>
<dbReference type="InParanoid" id="A0A6I8NT39"/>
<reference evidence="9 10" key="1">
    <citation type="journal article" date="2008" name="Nature">
        <title>Genome analysis of the platypus reveals unique signatures of evolution.</title>
        <authorList>
            <person name="Warren W.C."/>
            <person name="Hillier L.W."/>
            <person name="Marshall Graves J.A."/>
            <person name="Birney E."/>
            <person name="Ponting C.P."/>
            <person name="Grutzner F."/>
            <person name="Belov K."/>
            <person name="Miller W."/>
            <person name="Clarke L."/>
            <person name="Chinwalla A.T."/>
            <person name="Yang S.P."/>
            <person name="Heger A."/>
            <person name="Locke D.P."/>
            <person name="Miethke P."/>
            <person name="Waters P.D."/>
            <person name="Veyrunes F."/>
            <person name="Fulton L."/>
            <person name="Fulton B."/>
            <person name="Graves T."/>
            <person name="Wallis J."/>
            <person name="Puente X.S."/>
            <person name="Lopez-Otin C."/>
            <person name="Ordonez G.R."/>
            <person name="Eichler E.E."/>
            <person name="Chen L."/>
            <person name="Cheng Z."/>
            <person name="Deakin J.E."/>
            <person name="Alsop A."/>
            <person name="Thompson K."/>
            <person name="Kirby P."/>
            <person name="Papenfuss A.T."/>
            <person name="Wakefield M.J."/>
            <person name="Olender T."/>
            <person name="Lancet D."/>
            <person name="Huttley G.A."/>
            <person name="Smit A.F."/>
            <person name="Pask A."/>
            <person name="Temple-Smith P."/>
            <person name="Batzer M.A."/>
            <person name="Walker J.A."/>
            <person name="Konkel M.K."/>
            <person name="Harris R.S."/>
            <person name="Whittington C.M."/>
            <person name="Wong E.S."/>
            <person name="Gemmell N.J."/>
            <person name="Buschiazzo E."/>
            <person name="Vargas Jentzsch I.M."/>
            <person name="Merkel A."/>
            <person name="Schmitz J."/>
            <person name="Zemann A."/>
            <person name="Churakov G."/>
            <person name="Kriegs J.O."/>
            <person name="Brosius J."/>
            <person name="Murchison E.P."/>
            <person name="Sachidanandam R."/>
            <person name="Smith C."/>
            <person name="Hannon G.J."/>
            <person name="Tsend-Ayush E."/>
            <person name="McMillan D."/>
            <person name="Attenborough R."/>
            <person name="Rens W."/>
            <person name="Ferguson-Smith M."/>
            <person name="Lefevre C.M."/>
            <person name="Sharp J.A."/>
            <person name="Nicholas K.R."/>
            <person name="Ray D.A."/>
            <person name="Kube M."/>
            <person name="Reinhardt R."/>
            <person name="Pringle T.H."/>
            <person name="Taylor J."/>
            <person name="Jones R.C."/>
            <person name="Nixon B."/>
            <person name="Dacheux J.L."/>
            <person name="Niwa H."/>
            <person name="Sekita Y."/>
            <person name="Huang X."/>
            <person name="Stark A."/>
            <person name="Kheradpour P."/>
            <person name="Kellis M."/>
            <person name="Flicek P."/>
            <person name="Chen Y."/>
            <person name="Webber C."/>
            <person name="Hardison R."/>
            <person name="Nelson J."/>
            <person name="Hallsworth-Pepin K."/>
            <person name="Delehaunty K."/>
            <person name="Markovic C."/>
            <person name="Minx P."/>
            <person name="Feng Y."/>
            <person name="Kremitzki C."/>
            <person name="Mitreva M."/>
            <person name="Glasscock J."/>
            <person name="Wylie T."/>
            <person name="Wohldmann P."/>
            <person name="Thiru P."/>
            <person name="Nhan M.N."/>
            <person name="Pohl C.S."/>
            <person name="Smith S.M."/>
            <person name="Hou S."/>
            <person name="Nefedov M."/>
            <person name="de Jong P.J."/>
            <person name="Renfree M.B."/>
            <person name="Mardis E.R."/>
            <person name="Wilson R.K."/>
        </authorList>
    </citation>
    <scope>NUCLEOTIDE SEQUENCE [LARGE SCALE GENOMIC DNA]</scope>
    <source>
        <strain evidence="9 10">Glennie</strain>
    </source>
</reference>
<evidence type="ECO:0000256" key="1">
    <source>
        <dbReference type="ARBA" id="ARBA00004613"/>
    </source>
</evidence>
<feature type="compositionally biased region" description="Low complexity" evidence="7">
    <location>
        <begin position="13"/>
        <end position="32"/>
    </location>
</feature>
<dbReference type="InterPro" id="IPR000010">
    <property type="entry name" value="Cystatin_dom"/>
</dbReference>
<keyword evidence="3" id="KW-0964">Secreted</keyword>
<proteinExistence type="inferred from homology"/>
<evidence type="ECO:0000256" key="2">
    <source>
        <dbReference type="ARBA" id="ARBA00009403"/>
    </source>
</evidence>
<dbReference type="Proteomes" id="UP000002279">
    <property type="component" value="Chromosome 3"/>
</dbReference>
<comment type="similarity">
    <text evidence="2">Belongs to the cystatin family.</text>
</comment>
<evidence type="ECO:0000256" key="3">
    <source>
        <dbReference type="ARBA" id="ARBA00022525"/>
    </source>
</evidence>
<reference evidence="9" key="3">
    <citation type="submission" date="2025-09" db="UniProtKB">
        <authorList>
            <consortium name="Ensembl"/>
        </authorList>
    </citation>
    <scope>IDENTIFICATION</scope>
    <source>
        <strain evidence="9">Glennie</strain>
    </source>
</reference>
<dbReference type="FunCoup" id="A0A6I8NT39">
    <property type="interactions" value="265"/>
</dbReference>
<keyword evidence="10" id="KW-1185">Reference proteome</keyword>
<dbReference type="InterPro" id="IPR018073">
    <property type="entry name" value="Prot_inh_cystat_CS"/>
</dbReference>
<dbReference type="Ensembl" id="ENSOANT00000063656.1">
    <property type="protein sequence ID" value="ENSOANP00000044191.1"/>
    <property type="gene ID" value="ENSOANG00000048707.1"/>
</dbReference>
<dbReference type="SUPFAM" id="SSF54403">
    <property type="entry name" value="Cystatin/monellin"/>
    <property type="match status" value="1"/>
</dbReference>
<evidence type="ECO:0000256" key="4">
    <source>
        <dbReference type="ARBA" id="ARBA00022690"/>
    </source>
</evidence>
<evidence type="ECO:0000256" key="5">
    <source>
        <dbReference type="ARBA" id="ARBA00022704"/>
    </source>
</evidence>
<dbReference type="GeneTree" id="ENSGT00940000161375"/>
<dbReference type="GO" id="GO:0005576">
    <property type="term" value="C:extracellular region"/>
    <property type="evidence" value="ECO:0007669"/>
    <property type="project" value="UniProtKB-SubCell"/>
</dbReference>
<dbReference type="Gene3D" id="3.10.450.10">
    <property type="match status" value="1"/>
</dbReference>
<organism evidence="9 10">
    <name type="scientific">Ornithorhynchus anatinus</name>
    <name type="common">Duckbill platypus</name>
    <dbReference type="NCBI Taxonomy" id="9258"/>
    <lineage>
        <taxon>Eukaryota</taxon>
        <taxon>Metazoa</taxon>
        <taxon>Chordata</taxon>
        <taxon>Craniata</taxon>
        <taxon>Vertebrata</taxon>
        <taxon>Euteleostomi</taxon>
        <taxon>Mammalia</taxon>
        <taxon>Monotremata</taxon>
        <taxon>Ornithorhynchidae</taxon>
        <taxon>Ornithorhynchus</taxon>
    </lineage>
</organism>
<feature type="region of interest" description="Disordered" evidence="7">
    <location>
        <begin position="1"/>
        <end position="45"/>
    </location>
</feature>
<dbReference type="PANTHER" id="PTHR47033">
    <property type="entry name" value="CYSTATIN-M"/>
    <property type="match status" value="1"/>
</dbReference>
<protein>
    <recommendedName>
        <fullName evidence="8">Cystatin domain-containing protein</fullName>
    </recommendedName>
</protein>
<comment type="subcellular location">
    <subcellularLocation>
        <location evidence="1">Secreted</location>
    </subcellularLocation>
</comment>
<evidence type="ECO:0000259" key="8">
    <source>
        <dbReference type="SMART" id="SM00043"/>
    </source>
</evidence>
<evidence type="ECO:0000256" key="7">
    <source>
        <dbReference type="SAM" id="MobiDB-lite"/>
    </source>
</evidence>
<dbReference type="AlphaFoldDB" id="A0A6I8NT39"/>
<dbReference type="Bgee" id="ENSOANG00000048707">
    <property type="expression patterns" value="Expressed in testis and 3 other cell types or tissues"/>
</dbReference>